<proteinExistence type="predicted"/>
<dbReference type="PROSITE" id="PS50009">
    <property type="entry name" value="RASGEF_CAT"/>
    <property type="match status" value="1"/>
</dbReference>
<evidence type="ECO:0000259" key="5">
    <source>
        <dbReference type="PROSITE" id="PS50212"/>
    </source>
</evidence>
<feature type="region of interest" description="Disordered" evidence="3">
    <location>
        <begin position="762"/>
        <end position="782"/>
    </location>
</feature>
<dbReference type="GO" id="GO:0005525">
    <property type="term" value="F:GTP binding"/>
    <property type="evidence" value="ECO:0007669"/>
    <property type="project" value="InterPro"/>
</dbReference>
<dbReference type="PROSITE" id="PS51419">
    <property type="entry name" value="RAB"/>
    <property type="match status" value="1"/>
</dbReference>
<dbReference type="InterPro" id="IPR001895">
    <property type="entry name" value="RASGEF_cat_dom"/>
</dbReference>
<dbReference type="GO" id="GO:0003924">
    <property type="term" value="F:GTPase activity"/>
    <property type="evidence" value="ECO:0007669"/>
    <property type="project" value="InterPro"/>
</dbReference>
<protein>
    <submittedName>
        <fullName evidence="6">Ras GEF</fullName>
    </submittedName>
</protein>
<dbReference type="CDD" id="cd06224">
    <property type="entry name" value="REM"/>
    <property type="match status" value="1"/>
</dbReference>
<comment type="caution">
    <text evidence="6">The sequence shown here is derived from an EMBL/GenBank/DDBJ whole genome shotgun (WGS) entry which is preliminary data.</text>
</comment>
<feature type="compositionally biased region" description="Polar residues" evidence="3">
    <location>
        <begin position="762"/>
        <end position="774"/>
    </location>
</feature>
<feature type="region of interest" description="Disordered" evidence="3">
    <location>
        <begin position="180"/>
        <end position="244"/>
    </location>
</feature>
<dbReference type="GO" id="GO:0005886">
    <property type="term" value="C:plasma membrane"/>
    <property type="evidence" value="ECO:0007669"/>
    <property type="project" value="TreeGrafter"/>
</dbReference>
<dbReference type="SMART" id="SM00147">
    <property type="entry name" value="RasGEF"/>
    <property type="match status" value="1"/>
</dbReference>
<dbReference type="Gene3D" id="3.40.50.300">
    <property type="entry name" value="P-loop containing nucleotide triphosphate hydrolases"/>
    <property type="match status" value="1"/>
</dbReference>
<keyword evidence="7" id="KW-1185">Reference proteome</keyword>
<name>A0A9P4UPZ6_9PEZI</name>
<dbReference type="InterPro" id="IPR000651">
    <property type="entry name" value="Ras-like_Gua-exchang_fac_N"/>
</dbReference>
<evidence type="ECO:0000313" key="7">
    <source>
        <dbReference type="Proteomes" id="UP000799441"/>
    </source>
</evidence>
<dbReference type="Proteomes" id="UP000799441">
    <property type="component" value="Unassembled WGS sequence"/>
</dbReference>
<dbReference type="InterPro" id="IPR008937">
    <property type="entry name" value="Ras-like_GEF"/>
</dbReference>
<dbReference type="Pfam" id="PF00071">
    <property type="entry name" value="Ras"/>
    <property type="match status" value="1"/>
</dbReference>
<feature type="domain" description="N-terminal Ras-GEF" evidence="5">
    <location>
        <begin position="290"/>
        <end position="419"/>
    </location>
</feature>
<feature type="compositionally biased region" description="Low complexity" evidence="3">
    <location>
        <begin position="183"/>
        <end position="200"/>
    </location>
</feature>
<evidence type="ECO:0000259" key="4">
    <source>
        <dbReference type="PROSITE" id="PS50009"/>
    </source>
</evidence>
<dbReference type="Pfam" id="PF00617">
    <property type="entry name" value="RasGEF"/>
    <property type="match status" value="1"/>
</dbReference>
<dbReference type="PROSITE" id="PS51421">
    <property type="entry name" value="RAS"/>
    <property type="match status" value="1"/>
</dbReference>
<dbReference type="CDD" id="cd00882">
    <property type="entry name" value="Ras_like_GTPase"/>
    <property type="match status" value="1"/>
</dbReference>
<dbReference type="OrthoDB" id="28357at2759"/>
<feature type="compositionally biased region" description="Low complexity" evidence="3">
    <location>
        <begin position="264"/>
        <end position="273"/>
    </location>
</feature>
<accession>A0A9P4UPZ6</accession>
<dbReference type="Gene3D" id="1.10.840.10">
    <property type="entry name" value="Ras guanine-nucleotide exchange factors catalytic domain"/>
    <property type="match status" value="1"/>
</dbReference>
<evidence type="ECO:0000256" key="1">
    <source>
        <dbReference type="ARBA" id="ARBA00022658"/>
    </source>
</evidence>
<dbReference type="InterPro" id="IPR036964">
    <property type="entry name" value="RASGEF_cat_dom_sf"/>
</dbReference>
<feature type="compositionally biased region" description="Polar residues" evidence="3">
    <location>
        <begin position="235"/>
        <end position="244"/>
    </location>
</feature>
<dbReference type="AlphaFoldDB" id="A0A9P4UPZ6"/>
<dbReference type="InterPro" id="IPR023578">
    <property type="entry name" value="Ras_GEF_dom_sf"/>
</dbReference>
<evidence type="ECO:0000256" key="2">
    <source>
        <dbReference type="PROSITE-ProRule" id="PRU00168"/>
    </source>
</evidence>
<evidence type="ECO:0000313" key="6">
    <source>
        <dbReference type="EMBL" id="KAF2723972.1"/>
    </source>
</evidence>
<feature type="region of interest" description="Disordered" evidence="3">
    <location>
        <begin position="264"/>
        <end position="283"/>
    </location>
</feature>
<dbReference type="SUPFAM" id="SSF48366">
    <property type="entry name" value="Ras GEF"/>
    <property type="match status" value="1"/>
</dbReference>
<dbReference type="PANTHER" id="PTHR23113:SF348">
    <property type="entry name" value="GUANYL-NUCLEOTIDE EXCHANGE FACTOR RASGEF, PUTATIVE (AFU_ORTHOLOGUE AFUA_1G04700)-RELATED"/>
    <property type="match status" value="1"/>
</dbReference>
<dbReference type="GO" id="GO:0007265">
    <property type="term" value="P:Ras protein signal transduction"/>
    <property type="evidence" value="ECO:0007669"/>
    <property type="project" value="TreeGrafter"/>
</dbReference>
<sequence>QVSEPIQEYNLAVIGAEGVGKSTFIQRVFRLPDQTDIAVHRIDVDGTAYLVRLIELPLDEVGIDEDDGDVDFPEAIQGKAMPKFDAALMLYSIQDRSSFEEVPDMLTALHKSMIPYMLVSCKCDTPPPTREIEPIPIEQKAKREFGSSVLTLQTSYLDKSCFDRGILTMLRALASNHAENHARSASANRRRAQSSAVRPVSPRPPSYHSHTRASSEYTGTQYKEKDQKHMRHDSSLQGYGSNDRLNVPSEMHGSFLLEESASEKSLVGSSESSTPDLTQPPVSITAPALSSISENGATFGELVDRLLAQPKSKADEKFVRIFLALYRKFAAPGGLLEAIVERFDALEHNSAVSLTKITDQLRYTELLAEWIAKYPGDFAHPKTNRRMKTFVAKLSKRTIFCTAANEMSISLEAVKEDDDTLWAFSDRDREAQRPQLDRRGTMSSTASILIDDPRFEFPDGIGGNETLAATLGQDQGRIVSGSSVSSSQLMNNVEAAQRQAELLQPLPRQTLTKVQWRALYDQPDDLVARELTRIDWILFSSIRPRDLVRHVVLTVSERSTCKNLVNVNRMIEHFNQLACWVSNFILLRDKPKHRALMLEKFMRVARKVRELNNYNSLGAIIAGIRSTSIHRLAATRELIPPAVGKDWMRLEMLMGPQKSHSAYRLAWENSSGERIPYLPLHRRDIVTAFEGNKSFIEHPGEDRINWKKFEVMGEVIVLMQKAQGIPYRGLGGTRANEIVKDLVLDVKICKDEDELWERSLQIEPSSTSTGGSTQRLKDFFKR</sequence>
<dbReference type="SUPFAM" id="SSF52540">
    <property type="entry name" value="P-loop containing nucleoside triphosphate hydrolases"/>
    <property type="match status" value="1"/>
</dbReference>
<feature type="compositionally biased region" description="Polar residues" evidence="3">
    <location>
        <begin position="212"/>
        <end position="221"/>
    </location>
</feature>
<keyword evidence="1 2" id="KW-0344">Guanine-nucleotide releasing factor</keyword>
<organism evidence="6 7">
    <name type="scientific">Polychaeton citri CBS 116435</name>
    <dbReference type="NCBI Taxonomy" id="1314669"/>
    <lineage>
        <taxon>Eukaryota</taxon>
        <taxon>Fungi</taxon>
        <taxon>Dikarya</taxon>
        <taxon>Ascomycota</taxon>
        <taxon>Pezizomycotina</taxon>
        <taxon>Dothideomycetes</taxon>
        <taxon>Dothideomycetidae</taxon>
        <taxon>Capnodiales</taxon>
        <taxon>Capnodiaceae</taxon>
        <taxon>Polychaeton</taxon>
    </lineage>
</organism>
<feature type="non-terminal residue" evidence="6">
    <location>
        <position position="1"/>
    </location>
</feature>
<dbReference type="PROSITE" id="PS50212">
    <property type="entry name" value="RASGEF_NTER"/>
    <property type="match status" value="1"/>
</dbReference>
<gene>
    <name evidence="6" type="ORF">K431DRAFT_218805</name>
</gene>
<dbReference type="GO" id="GO:0005085">
    <property type="term" value="F:guanyl-nucleotide exchange factor activity"/>
    <property type="evidence" value="ECO:0007669"/>
    <property type="project" value="UniProtKB-KW"/>
</dbReference>
<dbReference type="InterPro" id="IPR001806">
    <property type="entry name" value="Small_GTPase"/>
</dbReference>
<feature type="domain" description="Ras-GEF" evidence="4">
    <location>
        <begin position="523"/>
        <end position="765"/>
    </location>
</feature>
<evidence type="ECO:0000256" key="3">
    <source>
        <dbReference type="SAM" id="MobiDB-lite"/>
    </source>
</evidence>
<dbReference type="Gene3D" id="1.20.870.10">
    <property type="entry name" value="Son of sevenless (SoS) protein Chain: S domain 1"/>
    <property type="match status" value="1"/>
</dbReference>
<dbReference type="PANTHER" id="PTHR23113">
    <property type="entry name" value="GUANINE NUCLEOTIDE EXCHANGE FACTOR"/>
    <property type="match status" value="1"/>
</dbReference>
<dbReference type="InterPro" id="IPR027417">
    <property type="entry name" value="P-loop_NTPase"/>
</dbReference>
<dbReference type="Pfam" id="PF00618">
    <property type="entry name" value="RasGEF_N"/>
    <property type="match status" value="1"/>
</dbReference>
<reference evidence="6" key="1">
    <citation type="journal article" date="2020" name="Stud. Mycol.">
        <title>101 Dothideomycetes genomes: a test case for predicting lifestyles and emergence of pathogens.</title>
        <authorList>
            <person name="Haridas S."/>
            <person name="Albert R."/>
            <person name="Binder M."/>
            <person name="Bloem J."/>
            <person name="Labutti K."/>
            <person name="Salamov A."/>
            <person name="Andreopoulos B."/>
            <person name="Baker S."/>
            <person name="Barry K."/>
            <person name="Bills G."/>
            <person name="Bluhm B."/>
            <person name="Cannon C."/>
            <person name="Castanera R."/>
            <person name="Culley D."/>
            <person name="Daum C."/>
            <person name="Ezra D."/>
            <person name="Gonzalez J."/>
            <person name="Henrissat B."/>
            <person name="Kuo A."/>
            <person name="Liang C."/>
            <person name="Lipzen A."/>
            <person name="Lutzoni F."/>
            <person name="Magnuson J."/>
            <person name="Mondo S."/>
            <person name="Nolan M."/>
            <person name="Ohm R."/>
            <person name="Pangilinan J."/>
            <person name="Park H.-J."/>
            <person name="Ramirez L."/>
            <person name="Alfaro M."/>
            <person name="Sun H."/>
            <person name="Tritt A."/>
            <person name="Yoshinaga Y."/>
            <person name="Zwiers L.-H."/>
            <person name="Turgeon B."/>
            <person name="Goodwin S."/>
            <person name="Spatafora J."/>
            <person name="Crous P."/>
            <person name="Grigoriev I."/>
        </authorList>
    </citation>
    <scope>NUCLEOTIDE SEQUENCE</scope>
    <source>
        <strain evidence="6">CBS 116435</strain>
    </source>
</reference>
<feature type="compositionally biased region" description="Polar residues" evidence="3">
    <location>
        <begin position="274"/>
        <end position="283"/>
    </location>
</feature>
<dbReference type="SMART" id="SM00173">
    <property type="entry name" value="RAS"/>
    <property type="match status" value="1"/>
</dbReference>
<dbReference type="EMBL" id="MU003773">
    <property type="protein sequence ID" value="KAF2723972.1"/>
    <property type="molecule type" value="Genomic_DNA"/>
</dbReference>